<evidence type="ECO:0000313" key="3">
    <source>
        <dbReference type="EMBL" id="KAK5608505.1"/>
    </source>
</evidence>
<comment type="caution">
    <text evidence="3">The sequence shown here is derived from an EMBL/GenBank/DDBJ whole genome shotgun (WGS) entry which is preliminary data.</text>
</comment>
<dbReference type="EMBL" id="JAHHUM010001805">
    <property type="protein sequence ID" value="KAK5608505.1"/>
    <property type="molecule type" value="Genomic_DNA"/>
</dbReference>
<gene>
    <name evidence="3" type="ORF">CRENBAI_024545</name>
</gene>
<feature type="compositionally biased region" description="Pro residues" evidence="1">
    <location>
        <begin position="345"/>
        <end position="356"/>
    </location>
</feature>
<feature type="transmembrane region" description="Helical" evidence="2">
    <location>
        <begin position="420"/>
        <end position="451"/>
    </location>
</feature>
<sequence>NVTIGTSHQDQVDTVMELKQWVQQQQEALQALYGEEVELTPSPFLLEKMEECFALQPSSSSSGRALPAHSSFTGATHTYNVGVGEPSPIQTWMAEPSTLQVSSRRCDLLFRRGFGQCTQFFRFLAEGWLDAPAPLSTGGPFDPLLIAVKAAQSLKDPAINQSEPQPATPGSSEPQPAAAGLPRHVPEEPQRPGLEGVYLELTSDATPNSKRGDTMPPIPVSEFQEGFYGEPPLTLVPEFREGFNGEPPLTLVPEFPGGGFEDEPPLLSVPEGFGDEPPLTLVPGLTDCAPGPTDCSPGPADWVPGSTDFAPVPADWVPVPTDFTTGLTDFLPKALDSKPDSRPVTPQPDTPQPDTPQPDMKPDTRPNPLWALPGSKPLRVLPGSKPDARPKSPPRFWLRSRPPRTSLHLQRSRFMGSSGLATSLLTACIFATGLLTACIFAADLLVARIFAADHLDAYFFAAGLQIFSFFATGFLDFYRHQQSGIWRTFAVSLCRALRGAENSSTYREYLGLVATTLIRSCQNTEMEHNRCVTTQPTDSTTLDENC</sequence>
<feature type="compositionally biased region" description="Polar residues" evidence="1">
    <location>
        <begin position="159"/>
        <end position="174"/>
    </location>
</feature>
<keyword evidence="2" id="KW-1133">Transmembrane helix</keyword>
<accession>A0AAV9RHR3</accession>
<feature type="region of interest" description="Disordered" evidence="1">
    <location>
        <begin position="328"/>
        <end position="401"/>
    </location>
</feature>
<feature type="region of interest" description="Disordered" evidence="1">
    <location>
        <begin position="159"/>
        <end position="191"/>
    </location>
</feature>
<keyword evidence="2" id="KW-0812">Transmembrane</keyword>
<dbReference type="Proteomes" id="UP001311232">
    <property type="component" value="Unassembled WGS sequence"/>
</dbReference>
<organism evidence="3 4">
    <name type="scientific">Crenichthys baileyi</name>
    <name type="common">White River springfish</name>
    <dbReference type="NCBI Taxonomy" id="28760"/>
    <lineage>
        <taxon>Eukaryota</taxon>
        <taxon>Metazoa</taxon>
        <taxon>Chordata</taxon>
        <taxon>Craniata</taxon>
        <taxon>Vertebrata</taxon>
        <taxon>Euteleostomi</taxon>
        <taxon>Actinopterygii</taxon>
        <taxon>Neopterygii</taxon>
        <taxon>Teleostei</taxon>
        <taxon>Neoteleostei</taxon>
        <taxon>Acanthomorphata</taxon>
        <taxon>Ovalentaria</taxon>
        <taxon>Atherinomorphae</taxon>
        <taxon>Cyprinodontiformes</taxon>
        <taxon>Goodeidae</taxon>
        <taxon>Crenichthys</taxon>
    </lineage>
</organism>
<evidence type="ECO:0000313" key="4">
    <source>
        <dbReference type="Proteomes" id="UP001311232"/>
    </source>
</evidence>
<keyword evidence="2" id="KW-0472">Membrane</keyword>
<evidence type="ECO:0000256" key="1">
    <source>
        <dbReference type="SAM" id="MobiDB-lite"/>
    </source>
</evidence>
<dbReference type="AlphaFoldDB" id="A0AAV9RHR3"/>
<name>A0AAV9RHR3_9TELE</name>
<evidence type="ECO:0000256" key="2">
    <source>
        <dbReference type="SAM" id="Phobius"/>
    </source>
</evidence>
<feature type="non-terminal residue" evidence="3">
    <location>
        <position position="1"/>
    </location>
</feature>
<feature type="transmembrane region" description="Helical" evidence="2">
    <location>
        <begin position="457"/>
        <end position="478"/>
    </location>
</feature>
<protein>
    <submittedName>
        <fullName evidence="3">Uncharacterized protein</fullName>
    </submittedName>
</protein>
<proteinExistence type="predicted"/>
<keyword evidence="4" id="KW-1185">Reference proteome</keyword>
<reference evidence="3 4" key="1">
    <citation type="submission" date="2021-06" db="EMBL/GenBank/DDBJ databases">
        <authorList>
            <person name="Palmer J.M."/>
        </authorList>
    </citation>
    <scope>NUCLEOTIDE SEQUENCE [LARGE SCALE GENOMIC DNA]</scope>
    <source>
        <strain evidence="3 4">MEX-2019</strain>
        <tissue evidence="3">Muscle</tissue>
    </source>
</reference>